<accession>A0ABT5JJK4</accession>
<feature type="domain" description="HepT-like" evidence="1">
    <location>
        <begin position="2"/>
        <end position="94"/>
    </location>
</feature>
<gene>
    <name evidence="2" type="ORF">PQJ73_29280</name>
</gene>
<evidence type="ECO:0000259" key="1">
    <source>
        <dbReference type="Pfam" id="PF20797"/>
    </source>
</evidence>
<dbReference type="EMBL" id="JAQQLI010000091">
    <property type="protein sequence ID" value="MDC7789792.1"/>
    <property type="molecule type" value="Genomic_DNA"/>
</dbReference>
<sequence length="101" mass="11479">MSLIAAEIDGARVARSEGWHVSLLKRMAHPFPDVRDAVISEDCFVALDRLRAFRHRERNSYGFILDVGIVLERAAQTGPAVERFRLEVEAFLDRLRSRAEG</sequence>
<organism evidence="2 3">
    <name type="scientific">Rhodoplanes tepidamans</name>
    <name type="common">Rhodoplanes cryptolactis</name>
    <dbReference type="NCBI Taxonomy" id="200616"/>
    <lineage>
        <taxon>Bacteria</taxon>
        <taxon>Pseudomonadati</taxon>
        <taxon>Pseudomonadota</taxon>
        <taxon>Alphaproteobacteria</taxon>
        <taxon>Hyphomicrobiales</taxon>
        <taxon>Nitrobacteraceae</taxon>
        <taxon>Rhodoplanes</taxon>
    </lineage>
</organism>
<reference evidence="2" key="2">
    <citation type="submission" date="2023-02" db="EMBL/GenBank/DDBJ databases">
        <authorList>
            <person name="Rayyan A."/>
            <person name="Meyer T."/>
            <person name="Kyndt J.A."/>
        </authorList>
    </citation>
    <scope>NUCLEOTIDE SEQUENCE</scope>
    <source>
        <strain evidence="2">DSM 9987</strain>
    </source>
</reference>
<name>A0ABT5JJK4_RHOTP</name>
<protein>
    <recommendedName>
        <fullName evidence="1">HepT-like domain-containing protein</fullName>
    </recommendedName>
</protein>
<keyword evidence="3" id="KW-1185">Reference proteome</keyword>
<proteinExistence type="predicted"/>
<dbReference type="Pfam" id="PF20797">
    <property type="entry name" value="HepT-like_2"/>
    <property type="match status" value="1"/>
</dbReference>
<evidence type="ECO:0000313" key="3">
    <source>
        <dbReference type="Proteomes" id="UP001165652"/>
    </source>
</evidence>
<dbReference type="InterPro" id="IPR048769">
    <property type="entry name" value="HepT-like_dom"/>
</dbReference>
<reference evidence="2" key="1">
    <citation type="journal article" date="2023" name="Microbiol Resour">
        <title>Genome Sequences of Rhodoplanes serenus and Two Thermotolerant Strains, Rhodoplanes tepidamans and 'Rhodoplanes cryptolactis,' Further Refine the Genus.</title>
        <authorList>
            <person name="Rayyan A.A."/>
            <person name="Kyndt J.A."/>
        </authorList>
    </citation>
    <scope>NUCLEOTIDE SEQUENCE</scope>
    <source>
        <strain evidence="2">DSM 9987</strain>
    </source>
</reference>
<dbReference type="Proteomes" id="UP001165652">
    <property type="component" value="Unassembled WGS sequence"/>
</dbReference>
<evidence type="ECO:0000313" key="2">
    <source>
        <dbReference type="EMBL" id="MDC7789792.1"/>
    </source>
</evidence>
<dbReference type="RefSeq" id="WP_272780613.1">
    <property type="nucleotide sequence ID" value="NZ_JAQQLI010000091.1"/>
</dbReference>
<comment type="caution">
    <text evidence="2">The sequence shown here is derived from an EMBL/GenBank/DDBJ whole genome shotgun (WGS) entry which is preliminary data.</text>
</comment>